<evidence type="ECO:0000256" key="1">
    <source>
        <dbReference type="ARBA" id="ARBA00004651"/>
    </source>
</evidence>
<feature type="transmembrane region" description="Helical" evidence="7">
    <location>
        <begin position="41"/>
        <end position="64"/>
    </location>
</feature>
<organism evidence="10 11">
    <name type="scientific">Streptomyces chisholmiae</name>
    <dbReference type="NCBI Taxonomy" id="3075540"/>
    <lineage>
        <taxon>Bacteria</taxon>
        <taxon>Bacillati</taxon>
        <taxon>Actinomycetota</taxon>
        <taxon>Actinomycetes</taxon>
        <taxon>Kitasatosporales</taxon>
        <taxon>Streptomycetaceae</taxon>
        <taxon>Streptomyces</taxon>
    </lineage>
</organism>
<dbReference type="PANTHER" id="PTHR43386:SF25">
    <property type="entry name" value="PEPTIDE ABC TRANSPORTER PERMEASE PROTEIN"/>
    <property type="match status" value="1"/>
</dbReference>
<dbReference type="InterPro" id="IPR050366">
    <property type="entry name" value="BP-dependent_transpt_permease"/>
</dbReference>
<name>A0ABU2JVK0_9ACTN</name>
<dbReference type="InterPro" id="IPR035906">
    <property type="entry name" value="MetI-like_sf"/>
</dbReference>
<keyword evidence="5 7" id="KW-1133">Transmembrane helix</keyword>
<comment type="similarity">
    <text evidence="7">Belongs to the binding-protein-dependent transport system permease family.</text>
</comment>
<feature type="transmembrane region" description="Helical" evidence="7">
    <location>
        <begin position="273"/>
        <end position="291"/>
    </location>
</feature>
<evidence type="ECO:0000256" key="3">
    <source>
        <dbReference type="ARBA" id="ARBA00022475"/>
    </source>
</evidence>
<evidence type="ECO:0000256" key="8">
    <source>
        <dbReference type="SAM" id="MobiDB-lite"/>
    </source>
</evidence>
<dbReference type="RefSeq" id="WP_311669099.1">
    <property type="nucleotide sequence ID" value="NZ_JAVREO010000014.1"/>
</dbReference>
<dbReference type="PANTHER" id="PTHR43386">
    <property type="entry name" value="OLIGOPEPTIDE TRANSPORT SYSTEM PERMEASE PROTEIN APPC"/>
    <property type="match status" value="1"/>
</dbReference>
<comment type="caution">
    <text evidence="10">The sequence shown here is derived from an EMBL/GenBank/DDBJ whole genome shotgun (WGS) entry which is preliminary data.</text>
</comment>
<keyword evidence="4 7" id="KW-0812">Transmembrane</keyword>
<dbReference type="SUPFAM" id="SSF161098">
    <property type="entry name" value="MetI-like"/>
    <property type="match status" value="1"/>
</dbReference>
<feature type="transmembrane region" description="Helical" evidence="7">
    <location>
        <begin position="166"/>
        <end position="184"/>
    </location>
</feature>
<proteinExistence type="inferred from homology"/>
<evidence type="ECO:0000256" key="2">
    <source>
        <dbReference type="ARBA" id="ARBA00022448"/>
    </source>
</evidence>
<keyword evidence="3" id="KW-1003">Cell membrane</keyword>
<dbReference type="Pfam" id="PF00528">
    <property type="entry name" value="BPD_transp_1"/>
    <property type="match status" value="1"/>
</dbReference>
<dbReference type="CDD" id="cd06261">
    <property type="entry name" value="TM_PBP2"/>
    <property type="match status" value="1"/>
</dbReference>
<dbReference type="EMBL" id="JAVREO010000014">
    <property type="protein sequence ID" value="MDT0269010.1"/>
    <property type="molecule type" value="Genomic_DNA"/>
</dbReference>
<feature type="transmembrane region" description="Helical" evidence="7">
    <location>
        <begin position="103"/>
        <end position="129"/>
    </location>
</feature>
<reference evidence="11" key="1">
    <citation type="submission" date="2023-07" db="EMBL/GenBank/DDBJ databases">
        <title>30 novel species of actinomycetes from the DSMZ collection.</title>
        <authorList>
            <person name="Nouioui I."/>
        </authorList>
    </citation>
    <scope>NUCLEOTIDE SEQUENCE [LARGE SCALE GENOMIC DNA]</scope>
    <source>
        <strain evidence="11">DSM 44915</strain>
    </source>
</reference>
<evidence type="ECO:0000256" key="7">
    <source>
        <dbReference type="RuleBase" id="RU363032"/>
    </source>
</evidence>
<keyword evidence="2 7" id="KW-0813">Transport</keyword>
<evidence type="ECO:0000256" key="6">
    <source>
        <dbReference type="ARBA" id="ARBA00023136"/>
    </source>
</evidence>
<accession>A0ABU2JVK0</accession>
<dbReference type="PROSITE" id="PS50928">
    <property type="entry name" value="ABC_TM1"/>
    <property type="match status" value="1"/>
</dbReference>
<gene>
    <name evidence="10" type="ORF">RM844_22245</name>
</gene>
<feature type="transmembrane region" description="Helical" evidence="7">
    <location>
        <begin position="141"/>
        <end position="160"/>
    </location>
</feature>
<sequence length="308" mass="31318">MSRRRRRGGAERSGRTFPGCSRGPVGVRVPAGARPARRFGVVGWCCLGLALLVLGLALLGPALAGGSPTARVGVPFAPPGPGLPLGTDFLGRDLTARLLHGGWAVLAPAVGATALATLVGTVGGVWLGLVAERAGELLMRGVDLLAVFPSLLLLLLLAAGAPDSDAAVLLAVALATAPFSLRVVRAATRQVAATGYLLTARARGDGWAGVVRHDVLPNIAGTVLADAGTRFVAAVHLTATAGFLGLGQGAPAANWGRMIRENLAGTTLNPLPVLLPTALLAAFAVAVNLLADRLAERRVGPEPAWSDR</sequence>
<comment type="subcellular location">
    <subcellularLocation>
        <location evidence="1 7">Cell membrane</location>
        <topology evidence="1 7">Multi-pass membrane protein</topology>
    </subcellularLocation>
</comment>
<evidence type="ECO:0000313" key="11">
    <source>
        <dbReference type="Proteomes" id="UP001183410"/>
    </source>
</evidence>
<dbReference type="Gene3D" id="1.10.3720.10">
    <property type="entry name" value="MetI-like"/>
    <property type="match status" value="1"/>
</dbReference>
<feature type="region of interest" description="Disordered" evidence="8">
    <location>
        <begin position="1"/>
        <end position="21"/>
    </location>
</feature>
<feature type="transmembrane region" description="Helical" evidence="7">
    <location>
        <begin position="231"/>
        <end position="253"/>
    </location>
</feature>
<protein>
    <submittedName>
        <fullName evidence="10">ABC transporter permease subunit</fullName>
    </submittedName>
</protein>
<evidence type="ECO:0000259" key="9">
    <source>
        <dbReference type="PROSITE" id="PS50928"/>
    </source>
</evidence>
<evidence type="ECO:0000256" key="4">
    <source>
        <dbReference type="ARBA" id="ARBA00022692"/>
    </source>
</evidence>
<keyword evidence="11" id="KW-1185">Reference proteome</keyword>
<feature type="domain" description="ABC transmembrane type-1" evidence="9">
    <location>
        <begin position="106"/>
        <end position="291"/>
    </location>
</feature>
<evidence type="ECO:0000256" key="5">
    <source>
        <dbReference type="ARBA" id="ARBA00022989"/>
    </source>
</evidence>
<dbReference type="Proteomes" id="UP001183410">
    <property type="component" value="Unassembled WGS sequence"/>
</dbReference>
<evidence type="ECO:0000313" key="10">
    <source>
        <dbReference type="EMBL" id="MDT0269010.1"/>
    </source>
</evidence>
<dbReference type="InterPro" id="IPR000515">
    <property type="entry name" value="MetI-like"/>
</dbReference>
<keyword evidence="6 7" id="KW-0472">Membrane</keyword>